<sequence>MNSKKLAVSVLNLAPVRQGFDNSQAIEAMTTLAQQTEKLGYCRYWVAEHHNTPGLVSSATSILISHLLQHSDHIRIGSGGVMLPNHSPLMVAEQYGTLETLYPNRVDLGLGRAPGTDQATAQALRRSGMETALTFPDDVRALQRYLGDSRRQGFVKAYPGVDTHVPLYILGSSTESAYLAAELGLPYVFAAHFAPRMLESAVGIYRQNFKPSAVLEKPYFILCLNVIAAETDAEAELLATSQQRFFLNVVRNTRLPLQPPKPIETGEIEPHEQRVVDSMTACTLLGSQASITEQLTQLQRIIKADEIMAVTYIYDLEKQLHSYRLFKQIAEQSAV</sequence>
<evidence type="ECO:0000313" key="4">
    <source>
        <dbReference type="EMBL" id="KGQ71082.1"/>
    </source>
</evidence>
<dbReference type="STRING" id="505317.OA57_02290"/>
<dbReference type="SUPFAM" id="SSF51679">
    <property type="entry name" value="Bacterial luciferase-like"/>
    <property type="match status" value="1"/>
</dbReference>
<dbReference type="PANTHER" id="PTHR30137:SF6">
    <property type="entry name" value="LUCIFERASE-LIKE MONOOXYGENASE"/>
    <property type="match status" value="1"/>
</dbReference>
<dbReference type="Pfam" id="PF00296">
    <property type="entry name" value="Bac_luciferase"/>
    <property type="match status" value="1"/>
</dbReference>
<dbReference type="AlphaFoldDB" id="A0A0A3ATI9"/>
<evidence type="ECO:0000259" key="3">
    <source>
        <dbReference type="Pfam" id="PF00296"/>
    </source>
</evidence>
<proteinExistence type="predicted"/>
<evidence type="ECO:0000313" key="5">
    <source>
        <dbReference type="Proteomes" id="UP000030380"/>
    </source>
</evidence>
<dbReference type="Proteomes" id="UP000030380">
    <property type="component" value="Unassembled WGS sequence"/>
</dbReference>
<evidence type="ECO:0000256" key="1">
    <source>
        <dbReference type="ARBA" id="ARBA00007789"/>
    </source>
</evidence>
<accession>A0A0A3ATI9</accession>
<protein>
    <recommendedName>
        <fullName evidence="2">Luciferase-like monooxygenase</fullName>
    </recommendedName>
</protein>
<comment type="similarity">
    <text evidence="1">To bacterial alkanal monooxygenase alpha and beta chains.</text>
</comment>
<gene>
    <name evidence="4" type="ORF">OA57_02290</name>
</gene>
<dbReference type="OrthoDB" id="9780518at2"/>
<dbReference type="PANTHER" id="PTHR30137">
    <property type="entry name" value="LUCIFERASE-LIKE MONOOXYGENASE"/>
    <property type="match status" value="1"/>
</dbReference>
<comment type="caution">
    <text evidence="4">The sequence shown here is derived from an EMBL/GenBank/DDBJ whole genome shotgun (WGS) entry which is preliminary data.</text>
</comment>
<evidence type="ECO:0000256" key="2">
    <source>
        <dbReference type="ARBA" id="ARBA00074555"/>
    </source>
</evidence>
<dbReference type="InterPro" id="IPR036661">
    <property type="entry name" value="Luciferase-like_sf"/>
</dbReference>
<dbReference type="InterPro" id="IPR050766">
    <property type="entry name" value="Bact_Lucif_Oxidored"/>
</dbReference>
<feature type="domain" description="Luciferase-like" evidence="3">
    <location>
        <begin position="20"/>
        <end position="300"/>
    </location>
</feature>
<dbReference type="NCBIfam" id="TIGR03558">
    <property type="entry name" value="oxido_grp_1"/>
    <property type="match status" value="1"/>
</dbReference>
<dbReference type="RefSeq" id="WP_034612896.1">
    <property type="nucleotide sequence ID" value="NZ_JSUM01000003.1"/>
</dbReference>
<dbReference type="InterPro" id="IPR019949">
    <property type="entry name" value="CmoO-like"/>
</dbReference>
<reference evidence="4 5" key="1">
    <citation type="submission" date="2014-11" db="EMBL/GenBank/DDBJ databases">
        <title>Draft genome sequence of Chelonobacter oris 1662T, associated with respiratory disease in Hermann's Tortoises.</title>
        <authorList>
            <person name="Kudirkiene E."/>
            <person name="Hansen M.J."/>
            <person name="Bojesen A.M."/>
        </authorList>
    </citation>
    <scope>NUCLEOTIDE SEQUENCE [LARGE SCALE GENOMIC DNA]</scope>
    <source>
        <strain evidence="4 5">1662</strain>
    </source>
</reference>
<dbReference type="GO" id="GO:0016705">
    <property type="term" value="F:oxidoreductase activity, acting on paired donors, with incorporation or reduction of molecular oxygen"/>
    <property type="evidence" value="ECO:0007669"/>
    <property type="project" value="InterPro"/>
</dbReference>
<organism evidence="4 5">
    <name type="scientific">Chelonobacter oris</name>
    <dbReference type="NCBI Taxonomy" id="505317"/>
    <lineage>
        <taxon>Bacteria</taxon>
        <taxon>Pseudomonadati</taxon>
        <taxon>Pseudomonadota</taxon>
        <taxon>Gammaproteobacteria</taxon>
        <taxon>Pasteurellales</taxon>
        <taxon>Pasteurellaceae</taxon>
        <taxon>Chelonobacter</taxon>
    </lineage>
</organism>
<dbReference type="EMBL" id="JSUM01000003">
    <property type="protein sequence ID" value="KGQ71082.1"/>
    <property type="molecule type" value="Genomic_DNA"/>
</dbReference>
<keyword evidence="5" id="KW-1185">Reference proteome</keyword>
<dbReference type="FunFam" id="3.20.20.30:FF:000002">
    <property type="entry name" value="LLM class flavin-dependent oxidoreductase"/>
    <property type="match status" value="1"/>
</dbReference>
<name>A0A0A3ATI9_9PAST</name>
<dbReference type="Gene3D" id="3.20.20.30">
    <property type="entry name" value="Luciferase-like domain"/>
    <property type="match status" value="1"/>
</dbReference>
<dbReference type="InterPro" id="IPR011251">
    <property type="entry name" value="Luciferase-like_dom"/>
</dbReference>
<dbReference type="GO" id="GO:0005829">
    <property type="term" value="C:cytosol"/>
    <property type="evidence" value="ECO:0007669"/>
    <property type="project" value="TreeGrafter"/>
</dbReference>